<dbReference type="InterPro" id="IPR044878">
    <property type="entry name" value="UbiA_sf"/>
</dbReference>
<evidence type="ECO:0000256" key="9">
    <source>
        <dbReference type="ARBA" id="ARBA00022827"/>
    </source>
</evidence>
<evidence type="ECO:0000256" key="13">
    <source>
        <dbReference type="SAM" id="Phobius"/>
    </source>
</evidence>
<feature type="transmembrane region" description="Helical" evidence="13">
    <location>
        <begin position="699"/>
        <end position="718"/>
    </location>
</feature>
<dbReference type="FunFam" id="1.10.357.140:FF:000008">
    <property type="entry name" value="4-hydroxybenzoate octaprenyltransferase"/>
    <property type="match status" value="1"/>
</dbReference>
<protein>
    <recommendedName>
        <fullName evidence="14">FAD-binding domain-containing protein</fullName>
    </recommendedName>
</protein>
<comment type="similarity">
    <text evidence="4">Belongs to the UbiA prenyltransferase family.</text>
</comment>
<evidence type="ECO:0000256" key="8">
    <source>
        <dbReference type="ARBA" id="ARBA00022692"/>
    </source>
</evidence>
<evidence type="ECO:0000256" key="12">
    <source>
        <dbReference type="ARBA" id="ARBA00023136"/>
    </source>
</evidence>
<reference evidence="15" key="2">
    <citation type="journal article" date="2023" name="IMA Fungus">
        <title>Comparative genomic study of the Penicillium genus elucidates a diverse pangenome and 15 lateral gene transfer events.</title>
        <authorList>
            <person name="Petersen C."/>
            <person name="Sorensen T."/>
            <person name="Nielsen M.R."/>
            <person name="Sondergaard T.E."/>
            <person name="Sorensen J.L."/>
            <person name="Fitzpatrick D.A."/>
            <person name="Frisvad J.C."/>
            <person name="Nielsen K.L."/>
        </authorList>
    </citation>
    <scope>NUCLEOTIDE SEQUENCE</scope>
    <source>
        <strain evidence="15">IBT 3081</strain>
    </source>
</reference>
<dbReference type="GO" id="GO:0071949">
    <property type="term" value="F:FAD binding"/>
    <property type="evidence" value="ECO:0007669"/>
    <property type="project" value="InterPro"/>
</dbReference>
<dbReference type="GeneID" id="81466999"/>
<evidence type="ECO:0000313" key="16">
    <source>
        <dbReference type="Proteomes" id="UP001147752"/>
    </source>
</evidence>
<feature type="transmembrane region" description="Helical" evidence="13">
    <location>
        <begin position="591"/>
        <end position="609"/>
    </location>
</feature>
<comment type="subcellular location">
    <subcellularLocation>
        <location evidence="2">Membrane</location>
        <topology evidence="2">Multi-pass membrane protein</topology>
    </subcellularLocation>
</comment>
<evidence type="ECO:0000313" key="15">
    <source>
        <dbReference type="EMBL" id="KAJ5360902.1"/>
    </source>
</evidence>
<dbReference type="GO" id="GO:0140722">
    <property type="term" value="P:mycophenolic acid biosynthetic process"/>
    <property type="evidence" value="ECO:0007669"/>
    <property type="project" value="UniProtKB-ARBA"/>
</dbReference>
<evidence type="ECO:0000256" key="10">
    <source>
        <dbReference type="ARBA" id="ARBA00022989"/>
    </source>
</evidence>
<keyword evidence="8 13" id="KW-0812">Transmembrane</keyword>
<name>A0A9W9RIU9_9EURO</name>
<keyword evidence="12 13" id="KW-0472">Membrane</keyword>
<comment type="pathway">
    <text evidence="3">Secondary metabolite biosynthesis; terpenoid biosynthesis.</text>
</comment>
<dbReference type="Pfam" id="PF01494">
    <property type="entry name" value="FAD_binding_3"/>
    <property type="match status" value="2"/>
</dbReference>
<keyword evidence="6" id="KW-0285">Flavoprotein</keyword>
<organism evidence="15 16">
    <name type="scientific">Penicillium concentricum</name>
    <dbReference type="NCBI Taxonomy" id="293559"/>
    <lineage>
        <taxon>Eukaryota</taxon>
        <taxon>Fungi</taxon>
        <taxon>Dikarya</taxon>
        <taxon>Ascomycota</taxon>
        <taxon>Pezizomycotina</taxon>
        <taxon>Eurotiomycetes</taxon>
        <taxon>Eurotiomycetidae</taxon>
        <taxon>Eurotiales</taxon>
        <taxon>Aspergillaceae</taxon>
        <taxon>Penicillium</taxon>
    </lineage>
</organism>
<dbReference type="Pfam" id="PF01040">
    <property type="entry name" value="UbiA"/>
    <property type="match status" value="1"/>
</dbReference>
<dbReference type="EMBL" id="JAPZBT010000004">
    <property type="protein sequence ID" value="KAJ5360902.1"/>
    <property type="molecule type" value="Genomic_DNA"/>
</dbReference>
<dbReference type="InterPro" id="IPR036188">
    <property type="entry name" value="FAD/NAD-bd_sf"/>
</dbReference>
<dbReference type="InterPro" id="IPR002938">
    <property type="entry name" value="FAD-bd"/>
</dbReference>
<evidence type="ECO:0000256" key="1">
    <source>
        <dbReference type="ARBA" id="ARBA00001946"/>
    </source>
</evidence>
<dbReference type="CDD" id="cd13959">
    <property type="entry name" value="PT_UbiA_COQ2"/>
    <property type="match status" value="1"/>
</dbReference>
<dbReference type="InterPro" id="IPR050562">
    <property type="entry name" value="FAD_mOase_fung"/>
</dbReference>
<evidence type="ECO:0000256" key="5">
    <source>
        <dbReference type="ARBA" id="ARBA00007992"/>
    </source>
</evidence>
<comment type="similarity">
    <text evidence="5">Belongs to the paxM FAD-dependent monooxygenase family.</text>
</comment>
<dbReference type="PANTHER" id="PTHR47356">
    <property type="entry name" value="FAD-DEPENDENT MONOOXYGENASE ASQG-RELATED"/>
    <property type="match status" value="1"/>
</dbReference>
<evidence type="ECO:0000259" key="14">
    <source>
        <dbReference type="Pfam" id="PF01494"/>
    </source>
</evidence>
<comment type="cofactor">
    <cofactor evidence="1">
        <name>Mg(2+)</name>
        <dbReference type="ChEBI" id="CHEBI:18420"/>
    </cofactor>
</comment>
<feature type="transmembrane region" description="Helical" evidence="13">
    <location>
        <begin position="504"/>
        <end position="524"/>
    </location>
</feature>
<accession>A0A9W9RIU9</accession>
<comment type="caution">
    <text evidence="15">The sequence shown here is derived from an EMBL/GenBank/DDBJ whole genome shotgun (WGS) entry which is preliminary data.</text>
</comment>
<dbReference type="PROSITE" id="PS00943">
    <property type="entry name" value="UBIA"/>
    <property type="match status" value="1"/>
</dbReference>
<dbReference type="GO" id="GO:0004497">
    <property type="term" value="F:monooxygenase activity"/>
    <property type="evidence" value="ECO:0007669"/>
    <property type="project" value="InterPro"/>
</dbReference>
<dbReference type="Gene3D" id="3.50.50.60">
    <property type="entry name" value="FAD/NAD(P)-binding domain"/>
    <property type="match status" value="1"/>
</dbReference>
<feature type="transmembrane region" description="Helical" evidence="13">
    <location>
        <begin position="462"/>
        <end position="483"/>
    </location>
</feature>
<feature type="domain" description="FAD-binding" evidence="14">
    <location>
        <begin position="2"/>
        <end position="165"/>
    </location>
</feature>
<keyword evidence="7" id="KW-0808">Transferase</keyword>
<keyword evidence="10 13" id="KW-1133">Transmembrane helix</keyword>
<feature type="transmembrane region" description="Helical" evidence="13">
    <location>
        <begin position="530"/>
        <end position="549"/>
    </location>
</feature>
<evidence type="ECO:0000256" key="4">
    <source>
        <dbReference type="ARBA" id="ARBA00005985"/>
    </source>
</evidence>
<dbReference type="OrthoDB" id="10029326at2759"/>
<feature type="transmembrane region" description="Helical" evidence="13">
    <location>
        <begin position="561"/>
        <end position="579"/>
    </location>
</feature>
<feature type="domain" description="FAD-binding" evidence="14">
    <location>
        <begin position="267"/>
        <end position="343"/>
    </location>
</feature>
<dbReference type="RefSeq" id="XP_056576388.1">
    <property type="nucleotide sequence ID" value="XM_056727816.1"/>
</dbReference>
<dbReference type="SUPFAM" id="SSF51905">
    <property type="entry name" value="FAD/NAD(P)-binding domain"/>
    <property type="match status" value="1"/>
</dbReference>
<dbReference type="InterPro" id="IPR000537">
    <property type="entry name" value="UbiA_prenyltransferase"/>
</dbReference>
<dbReference type="GO" id="GO:0004659">
    <property type="term" value="F:prenyltransferase activity"/>
    <property type="evidence" value="ECO:0007669"/>
    <property type="project" value="UniProtKB-ARBA"/>
</dbReference>
<gene>
    <name evidence="15" type="ORF">N7517_010093</name>
</gene>
<evidence type="ECO:0000256" key="3">
    <source>
        <dbReference type="ARBA" id="ARBA00004721"/>
    </source>
</evidence>
<keyword evidence="11" id="KW-0560">Oxidoreductase</keyword>
<keyword evidence="9" id="KW-0274">FAD</keyword>
<feature type="transmembrane region" description="Helical" evidence="13">
    <location>
        <begin position="630"/>
        <end position="656"/>
    </location>
</feature>
<dbReference type="PRINTS" id="PR00420">
    <property type="entry name" value="RNGMNOXGNASE"/>
</dbReference>
<evidence type="ECO:0000256" key="2">
    <source>
        <dbReference type="ARBA" id="ARBA00004141"/>
    </source>
</evidence>
<feature type="transmembrane region" description="Helical" evidence="13">
    <location>
        <begin position="662"/>
        <end position="683"/>
    </location>
</feature>
<keyword evidence="16" id="KW-1185">Reference proteome</keyword>
<dbReference type="FunFam" id="1.20.120.1780:FF:000001">
    <property type="entry name" value="4-hydroxybenzoate octaprenyltransferase"/>
    <property type="match status" value="1"/>
</dbReference>
<sequence length="720" mass="80106">MKVIIVGGSIAGLSLAHCLERANIDYVILEKKEEIAPQEGASIGIMPNGGRILEQLGLYDRIEELIEPLVKAHVTYPDGFGFTSRYPALIQQRFGYPLAFLDRQKLLQILATEPIQSGRVRLDHKVESIETSPDSVTVRTSNGQTYQGDLVVGADGVHSRVRAEMWRLANASQGTIFGSEDKGFTINYACIFGISSQVDQLDPGEQVTCYNDGWSILSVIGQNGRIYWFLFIKLEKEYVYDGSHESLPRFSREDARVHCERLAQEPLRKDVTFGQVWARCEVFQMTPLEEGLLGKWHWRNIICIGDSMHKFAPHIGQGANCAIEDAAQLSNSLHTWLHGCGKEHQPAADALPEVLARFVEDRLRRLGPTAMAARSAMRLHAREGLINRIRGRYLLPYAGDKPADWASRGIAGGITLDFVESPARSGPGWVQFSQSVWSIFLAAASRHANGDPVPLDFVLGRAGLAFMYTYLLSGAGMVWNDWIDRDIDAQVARTKNRPLASGRLSTKAALIWMLVQYAGSVWLMDRMVNGQNVWTFMLPLTTGIILYPFGKRPTSRKLGVYPQYILGASSALTILPAWASVFPSGISMKDLGVQCLPLSVFLFLWTIYFNTAYSYQDIKDDCKLNVNSSYVLAGSHVRGLLLLQAASVVLVIPWILYTNGSAWLWFSWLGVWTASLGEQLYLFDVKDPSSGGKVHRRNFGLGIWNVLACFVELLFVSGSL</sequence>
<dbReference type="GO" id="GO:0016020">
    <property type="term" value="C:membrane"/>
    <property type="evidence" value="ECO:0007669"/>
    <property type="project" value="UniProtKB-SubCell"/>
</dbReference>
<evidence type="ECO:0000256" key="7">
    <source>
        <dbReference type="ARBA" id="ARBA00022679"/>
    </source>
</evidence>
<evidence type="ECO:0000256" key="6">
    <source>
        <dbReference type="ARBA" id="ARBA00022630"/>
    </source>
</evidence>
<dbReference type="InterPro" id="IPR039653">
    <property type="entry name" value="Prenyltransferase"/>
</dbReference>
<reference evidence="15" key="1">
    <citation type="submission" date="2022-12" db="EMBL/GenBank/DDBJ databases">
        <authorList>
            <person name="Petersen C."/>
        </authorList>
    </citation>
    <scope>NUCLEOTIDE SEQUENCE</scope>
    <source>
        <strain evidence="15">IBT 3081</strain>
    </source>
</reference>
<proteinExistence type="inferred from homology"/>
<evidence type="ECO:0000256" key="11">
    <source>
        <dbReference type="ARBA" id="ARBA00023002"/>
    </source>
</evidence>
<dbReference type="Gene3D" id="1.20.120.1780">
    <property type="entry name" value="UbiA prenyltransferase"/>
    <property type="match status" value="1"/>
</dbReference>
<dbReference type="PANTHER" id="PTHR47356:SF2">
    <property type="entry name" value="FAD-BINDING DOMAIN-CONTAINING PROTEIN-RELATED"/>
    <property type="match status" value="1"/>
</dbReference>
<dbReference type="AlphaFoldDB" id="A0A9W9RIU9"/>
<dbReference type="InterPro" id="IPR030470">
    <property type="entry name" value="UbiA_prenylTrfase_CS"/>
</dbReference>
<dbReference type="Gene3D" id="1.10.357.140">
    <property type="entry name" value="UbiA prenyltransferase"/>
    <property type="match status" value="1"/>
</dbReference>
<dbReference type="Proteomes" id="UP001147752">
    <property type="component" value="Unassembled WGS sequence"/>
</dbReference>